<dbReference type="InterPro" id="IPR011058">
    <property type="entry name" value="Cyanovirin-N"/>
</dbReference>
<feature type="signal peptide" evidence="1">
    <location>
        <begin position="1"/>
        <end position="16"/>
    </location>
</feature>
<organism evidence="3 4">
    <name type="scientific">Ophiocordyceps camponoti-floridani</name>
    <dbReference type="NCBI Taxonomy" id="2030778"/>
    <lineage>
        <taxon>Eukaryota</taxon>
        <taxon>Fungi</taxon>
        <taxon>Dikarya</taxon>
        <taxon>Ascomycota</taxon>
        <taxon>Pezizomycotina</taxon>
        <taxon>Sordariomycetes</taxon>
        <taxon>Hypocreomycetidae</taxon>
        <taxon>Hypocreales</taxon>
        <taxon>Ophiocordycipitaceae</taxon>
        <taxon>Ophiocordyceps</taxon>
    </lineage>
</organism>
<comment type="caution">
    <text evidence="3">The sequence shown here is derived from an EMBL/GenBank/DDBJ whole genome shotgun (WGS) entry which is preliminary data.</text>
</comment>
<name>A0A8H4Q5X2_9HYPO</name>
<keyword evidence="4" id="KW-1185">Reference proteome</keyword>
<dbReference type="InterPro" id="IPR036673">
    <property type="entry name" value="Cyanovirin-N_sf"/>
</dbReference>
<evidence type="ECO:0000313" key="4">
    <source>
        <dbReference type="Proteomes" id="UP000562929"/>
    </source>
</evidence>
<evidence type="ECO:0000313" key="3">
    <source>
        <dbReference type="EMBL" id="KAF4587230.1"/>
    </source>
</evidence>
<sequence length="144" mass="14962">MHLTITTLLATSAAAALEKATNLPGFIGTPQKAATPSPAPLGEKCEGFALDARGRLEAHCRDDQLNTWFTSLDLNACVGIRKGLLVFTTRGGFAHSCAACEVRVSTDVTLTCVCLDDLGGSSKSELVIGGDVGVLDGRIIKEAS</sequence>
<dbReference type="OrthoDB" id="2947935at2759"/>
<dbReference type="AlphaFoldDB" id="A0A8H4Q5X2"/>
<dbReference type="SUPFAM" id="SSF51322">
    <property type="entry name" value="Cyanovirin-N"/>
    <property type="match status" value="1"/>
</dbReference>
<dbReference type="Pfam" id="PF08881">
    <property type="entry name" value="CVNH"/>
    <property type="match status" value="1"/>
</dbReference>
<accession>A0A8H4Q5X2</accession>
<feature type="domain" description="Cyanovirin-N" evidence="2">
    <location>
        <begin position="44"/>
        <end position="124"/>
    </location>
</feature>
<reference evidence="3 4" key="1">
    <citation type="journal article" date="2020" name="G3 (Bethesda)">
        <title>Genetic Underpinnings of Host Manipulation by Ophiocordyceps as Revealed by Comparative Transcriptomics.</title>
        <authorList>
            <person name="Will I."/>
            <person name="Das B."/>
            <person name="Trinh T."/>
            <person name="Brachmann A."/>
            <person name="Ohm R.A."/>
            <person name="de Bekker C."/>
        </authorList>
    </citation>
    <scope>NUCLEOTIDE SEQUENCE [LARGE SCALE GENOMIC DNA]</scope>
    <source>
        <strain evidence="3 4">EC05</strain>
    </source>
</reference>
<evidence type="ECO:0000259" key="2">
    <source>
        <dbReference type="Pfam" id="PF08881"/>
    </source>
</evidence>
<keyword evidence="1" id="KW-0732">Signal</keyword>
<dbReference type="EMBL" id="JAACLJ010000004">
    <property type="protein sequence ID" value="KAF4587230.1"/>
    <property type="molecule type" value="Genomic_DNA"/>
</dbReference>
<evidence type="ECO:0000256" key="1">
    <source>
        <dbReference type="SAM" id="SignalP"/>
    </source>
</evidence>
<proteinExistence type="predicted"/>
<protein>
    <submittedName>
        <fullName evidence="3">Cyanovirin-n domain-containing protein</fullName>
    </submittedName>
</protein>
<gene>
    <name evidence="3" type="ORF">GQ602_003923</name>
</gene>
<dbReference type="Proteomes" id="UP000562929">
    <property type="component" value="Unassembled WGS sequence"/>
</dbReference>
<feature type="chain" id="PRO_5034339107" evidence="1">
    <location>
        <begin position="17"/>
        <end position="144"/>
    </location>
</feature>
<dbReference type="Gene3D" id="2.30.60.10">
    <property type="entry name" value="Cyanovirin-N"/>
    <property type="match status" value="1"/>
</dbReference>